<dbReference type="InterPro" id="IPR046346">
    <property type="entry name" value="Aminoacid_DH-like_N_sf"/>
</dbReference>
<dbReference type="Gene3D" id="3.40.50.720">
    <property type="entry name" value="NAD(P)-binding Rossmann-like Domain"/>
    <property type="match status" value="1"/>
</dbReference>
<name>A0A8T0UZT5_PANVG</name>
<dbReference type="SUPFAM" id="SSF53223">
    <property type="entry name" value="Aminoacid dehydrogenase-like, N-terminal domain"/>
    <property type="match status" value="1"/>
</dbReference>
<dbReference type="Gene3D" id="3.20.20.70">
    <property type="entry name" value="Aldolase class I"/>
    <property type="match status" value="1"/>
</dbReference>
<dbReference type="CDD" id="cd00502">
    <property type="entry name" value="DHQase_I"/>
    <property type="match status" value="1"/>
</dbReference>
<dbReference type="Proteomes" id="UP000823388">
    <property type="component" value="Chromosome 3K"/>
</dbReference>
<comment type="caution">
    <text evidence="2">The sequence shown here is derived from an EMBL/GenBank/DDBJ whole genome shotgun (WGS) entry which is preliminary data.</text>
</comment>
<dbReference type="NCBIfam" id="TIGR01093">
    <property type="entry name" value="aroD"/>
    <property type="match status" value="1"/>
</dbReference>
<dbReference type="GO" id="GO:0019632">
    <property type="term" value="P:shikimate metabolic process"/>
    <property type="evidence" value="ECO:0007669"/>
    <property type="project" value="TreeGrafter"/>
</dbReference>
<reference evidence="2" key="1">
    <citation type="submission" date="2020-05" db="EMBL/GenBank/DDBJ databases">
        <title>WGS assembly of Panicum virgatum.</title>
        <authorList>
            <person name="Lovell J.T."/>
            <person name="Jenkins J."/>
            <person name="Shu S."/>
            <person name="Juenger T.E."/>
            <person name="Schmutz J."/>
        </authorList>
    </citation>
    <scope>NUCLEOTIDE SEQUENCE</scope>
    <source>
        <strain evidence="2">AP13</strain>
    </source>
</reference>
<dbReference type="Pfam" id="PF01487">
    <property type="entry name" value="DHquinase_I"/>
    <property type="match status" value="1"/>
</dbReference>
<dbReference type="EMBL" id="CM029041">
    <property type="protein sequence ID" value="KAG2629712.1"/>
    <property type="molecule type" value="Genomic_DNA"/>
</dbReference>
<dbReference type="AlphaFoldDB" id="A0A8T0UZT5"/>
<dbReference type="InterPro" id="IPR006151">
    <property type="entry name" value="Shikm_DH/Glu-tRNA_Rdtase"/>
</dbReference>
<gene>
    <name evidence="2" type="ORF">PVAP13_3KG447000</name>
</gene>
<evidence type="ECO:0000259" key="1">
    <source>
        <dbReference type="Pfam" id="PF01488"/>
    </source>
</evidence>
<dbReference type="Gene3D" id="3.40.50.10860">
    <property type="entry name" value="Leucine Dehydrogenase, chain A, domain 1"/>
    <property type="match status" value="2"/>
</dbReference>
<dbReference type="SUPFAM" id="SSF51735">
    <property type="entry name" value="NAD(P)-binding Rossmann-fold domains"/>
    <property type="match status" value="1"/>
</dbReference>
<protein>
    <recommendedName>
        <fullName evidence="1">Quinate/shikimate 5-dehydrogenase/glutamyl-tRNA reductase domain-containing protein</fullName>
    </recommendedName>
</protein>
<accession>A0A8T0UZT5</accession>
<dbReference type="PANTHER" id="PTHR21089">
    <property type="entry name" value="SHIKIMATE DEHYDROGENASE"/>
    <property type="match status" value="1"/>
</dbReference>
<evidence type="ECO:0000313" key="3">
    <source>
        <dbReference type="Proteomes" id="UP000823388"/>
    </source>
</evidence>
<dbReference type="InterPro" id="IPR022893">
    <property type="entry name" value="Shikimate_DH_fam"/>
</dbReference>
<dbReference type="GO" id="GO:0004764">
    <property type="term" value="F:shikimate 3-dehydrogenase (NADP+) activity"/>
    <property type="evidence" value="ECO:0007669"/>
    <property type="project" value="InterPro"/>
</dbReference>
<proteinExistence type="inferred from homology"/>
<dbReference type="InterPro" id="IPR036291">
    <property type="entry name" value="NAD(P)-bd_dom_sf"/>
</dbReference>
<evidence type="ECO:0000313" key="2">
    <source>
        <dbReference type="EMBL" id="KAG2629712.1"/>
    </source>
</evidence>
<dbReference type="FunFam" id="3.20.20.70:FF:000142">
    <property type="entry name" value="bifunctional 3-dehydroquinate dehydratase/shikimate dehydrogenase, chloroplastic"/>
    <property type="match status" value="1"/>
</dbReference>
<dbReference type="InterPro" id="IPR013785">
    <property type="entry name" value="Aldolase_TIM"/>
</dbReference>
<dbReference type="GO" id="GO:0003855">
    <property type="term" value="F:3-dehydroquinate dehydratase activity"/>
    <property type="evidence" value="ECO:0007669"/>
    <property type="project" value="InterPro"/>
</dbReference>
<keyword evidence="3" id="KW-1185">Reference proteome</keyword>
<feature type="domain" description="Quinate/shikimate 5-dehydrogenase/glutamyl-tRNA reductase" evidence="1">
    <location>
        <begin position="352"/>
        <end position="418"/>
    </location>
</feature>
<dbReference type="SUPFAM" id="SSF51569">
    <property type="entry name" value="Aldolase"/>
    <property type="match status" value="1"/>
</dbReference>
<organism evidence="2 3">
    <name type="scientific">Panicum virgatum</name>
    <name type="common">Blackwell switchgrass</name>
    <dbReference type="NCBI Taxonomy" id="38727"/>
    <lineage>
        <taxon>Eukaryota</taxon>
        <taxon>Viridiplantae</taxon>
        <taxon>Streptophyta</taxon>
        <taxon>Embryophyta</taxon>
        <taxon>Tracheophyta</taxon>
        <taxon>Spermatophyta</taxon>
        <taxon>Magnoliopsida</taxon>
        <taxon>Liliopsida</taxon>
        <taxon>Poales</taxon>
        <taxon>Poaceae</taxon>
        <taxon>PACMAD clade</taxon>
        <taxon>Panicoideae</taxon>
        <taxon>Panicodae</taxon>
        <taxon>Paniceae</taxon>
        <taxon>Panicinae</taxon>
        <taxon>Panicum</taxon>
        <taxon>Panicum sect. Hiantes</taxon>
    </lineage>
</organism>
<dbReference type="PANTHER" id="PTHR21089:SF30">
    <property type="entry name" value="SHIKIMATE DEHYDROGENASE"/>
    <property type="match status" value="1"/>
</dbReference>
<sequence length="458" mass="49457">MAAAAASAPAAPRGTTLVCASLTARSPQEMAAEVAAAAALGADVVELQVGCLEGFQPRRDLPVLLAQPRPLPVIVTYRPKWEGGQYDGEDQPRFEALLLAMELGAEYVDIEFKVADKFMNFLSGRKPETCKLIVSFHNYDYTPSVEELLSLVDQIQATGADIVKIATTATEIDDVSRMFQVLVHCKAKQLPIIGLVMKERGFISQILCTKYGGYLTFASLEKGKESAPRQPTVAELVNKYKIRQIGPDTKVFGIIGNPVGHSNSPIVQNQAFRSVGFDAVFLPFLSDDQETAVRCCDDLDPIARDIGAINTIVRRPDGKLVGYNTDYVGAIAAIEDAIRASQPADPTTSLLARRLFVVIGAGGAAKAVAYGAKEKGARVVIANRTFVRAQHLATLIGGTALTLSELENYHPEEGMILANATSVGMYPNVNESPLSKKALRNYSVVFDVVFIPKETRLL</sequence>
<dbReference type="Pfam" id="PF01488">
    <property type="entry name" value="Shikimate_DH"/>
    <property type="match status" value="1"/>
</dbReference>
<dbReference type="GO" id="GO:0009423">
    <property type="term" value="P:chorismate biosynthetic process"/>
    <property type="evidence" value="ECO:0007669"/>
    <property type="project" value="TreeGrafter"/>
</dbReference>
<dbReference type="HAMAP" id="MF_00214">
    <property type="entry name" value="AroD"/>
    <property type="match status" value="1"/>
</dbReference>
<dbReference type="InterPro" id="IPR001381">
    <property type="entry name" value="DHquinase_I"/>
</dbReference>